<keyword evidence="3" id="KW-1185">Reference proteome</keyword>
<reference evidence="2 3" key="1">
    <citation type="journal article" date="2015" name="Stand. Genomic Sci.">
        <title>Genomic Encyclopedia of Bacterial and Archaeal Type Strains, Phase III: the genomes of soil and plant-associated and newly described type strains.</title>
        <authorList>
            <person name="Whitman W.B."/>
            <person name="Woyke T."/>
            <person name="Klenk H.P."/>
            <person name="Zhou Y."/>
            <person name="Lilburn T.G."/>
            <person name="Beck B.J."/>
            <person name="De Vos P."/>
            <person name="Vandamme P."/>
            <person name="Eisen J.A."/>
            <person name="Garrity G."/>
            <person name="Hugenholtz P."/>
            <person name="Kyrpides N.C."/>
        </authorList>
    </citation>
    <scope>NUCLEOTIDE SEQUENCE [LARGE SCALE GENOMIC DNA]</scope>
    <source>
        <strain evidence="2 3">VKM Ac-2538</strain>
    </source>
</reference>
<dbReference type="RefSeq" id="WP_132188681.1">
    <property type="nucleotide sequence ID" value="NZ_SLWM01000004.1"/>
</dbReference>
<dbReference type="Gene3D" id="3.40.50.1820">
    <property type="entry name" value="alpha/beta hydrolase"/>
    <property type="match status" value="1"/>
</dbReference>
<name>A0ABY2BNG7_9ACTN</name>
<dbReference type="InterPro" id="IPR029058">
    <property type="entry name" value="AB_hydrolase_fold"/>
</dbReference>
<accession>A0ABY2BNG7</accession>
<dbReference type="GO" id="GO:0016787">
    <property type="term" value="F:hydrolase activity"/>
    <property type="evidence" value="ECO:0007669"/>
    <property type="project" value="UniProtKB-KW"/>
</dbReference>
<dbReference type="Proteomes" id="UP000295818">
    <property type="component" value="Unassembled WGS sequence"/>
</dbReference>
<feature type="domain" description="Dienelactone hydrolase" evidence="1">
    <location>
        <begin position="32"/>
        <end position="263"/>
    </location>
</feature>
<dbReference type="Pfam" id="PF01738">
    <property type="entry name" value="DLH"/>
    <property type="match status" value="1"/>
</dbReference>
<dbReference type="InterPro" id="IPR002925">
    <property type="entry name" value="Dienelactn_hydro"/>
</dbReference>
<sequence>MAGTAPSSDLTGWRGAPFSGAGLTYDCYEKGSGPGVVLIPEIPGITPYVLGLGDHLVDEGFTVVIPSPFGEPGRPESLGAVARVMPRLCVSAEFRAFAVDAQRPITAYLRAVAGDLATRTPGPGVGVIGMCFTGGFALATAVDEAVLAPVLSQPATPFPVSAKRRRDPGVSRGELERVVERSRTDGLCVLGLRFSADRAVPDERFATLREHLGEAFEVIELDSGPGNPGGFRKSAHSVLTGEVREDPPNPARDARARVVAFLRTHLTGPTPPLDPSHII</sequence>
<proteinExistence type="predicted"/>
<evidence type="ECO:0000259" key="1">
    <source>
        <dbReference type="Pfam" id="PF01738"/>
    </source>
</evidence>
<evidence type="ECO:0000313" key="3">
    <source>
        <dbReference type="Proteomes" id="UP000295818"/>
    </source>
</evidence>
<comment type="caution">
    <text evidence="2">The sequence shown here is derived from an EMBL/GenBank/DDBJ whole genome shotgun (WGS) entry which is preliminary data.</text>
</comment>
<dbReference type="SUPFAM" id="SSF53474">
    <property type="entry name" value="alpha/beta-Hydrolases"/>
    <property type="match status" value="1"/>
</dbReference>
<protein>
    <submittedName>
        <fullName evidence="2">Dienelactone hydrolase</fullName>
    </submittedName>
</protein>
<dbReference type="EMBL" id="SLWM01000004">
    <property type="protein sequence ID" value="TCO25848.1"/>
    <property type="molecule type" value="Genomic_DNA"/>
</dbReference>
<evidence type="ECO:0000313" key="2">
    <source>
        <dbReference type="EMBL" id="TCO25848.1"/>
    </source>
</evidence>
<organism evidence="2 3">
    <name type="scientific">Kribbella orskensis</name>
    <dbReference type="NCBI Taxonomy" id="2512216"/>
    <lineage>
        <taxon>Bacteria</taxon>
        <taxon>Bacillati</taxon>
        <taxon>Actinomycetota</taxon>
        <taxon>Actinomycetes</taxon>
        <taxon>Propionibacteriales</taxon>
        <taxon>Kribbellaceae</taxon>
        <taxon>Kribbella</taxon>
    </lineage>
</organism>
<keyword evidence="2" id="KW-0378">Hydrolase</keyword>
<gene>
    <name evidence="2" type="ORF">EV644_104352</name>
</gene>